<feature type="transmembrane region" description="Helical" evidence="1">
    <location>
        <begin position="20"/>
        <end position="39"/>
    </location>
</feature>
<evidence type="ECO:0000313" key="2">
    <source>
        <dbReference type="EMBL" id="CUO48340.1"/>
    </source>
</evidence>
<gene>
    <name evidence="2" type="ORF">ERS852491_02345</name>
</gene>
<dbReference type="OrthoDB" id="9783125at2"/>
<dbReference type="STRING" id="39482.ERS852491_02345"/>
<reference evidence="2 3" key="1">
    <citation type="submission" date="2015-09" db="EMBL/GenBank/DDBJ databases">
        <authorList>
            <consortium name="Pathogen Informatics"/>
        </authorList>
    </citation>
    <scope>NUCLEOTIDE SEQUENCE [LARGE SCALE GENOMIC DNA]</scope>
    <source>
        <strain evidence="2 3">2789STDY5834876</strain>
    </source>
</reference>
<dbReference type="AlphaFoldDB" id="A0A174FIS1"/>
<dbReference type="RefSeq" id="WP_055153226.1">
    <property type="nucleotide sequence ID" value="NZ_CYZU01000020.1"/>
</dbReference>
<name>A0A174FIS1_9FIRM</name>
<proteinExistence type="predicted"/>
<keyword evidence="1" id="KW-1133">Transmembrane helix</keyword>
<dbReference type="EMBL" id="CYZU01000020">
    <property type="protein sequence ID" value="CUO48340.1"/>
    <property type="molecule type" value="Genomic_DNA"/>
</dbReference>
<keyword evidence="1" id="KW-0472">Membrane</keyword>
<dbReference type="Proteomes" id="UP000095544">
    <property type="component" value="Unassembled WGS sequence"/>
</dbReference>
<protein>
    <submittedName>
        <fullName evidence="2">Uncharacterized protein</fullName>
    </submittedName>
</protein>
<sequence length="192" mass="21186">MTKVIKGEPGYLDYKKKAEIIRTVIYFALVAAIFILGYSQAHTRLNLMTVVAVLGCLPASKALVGVITRFPYPSIAVIRADEIKAKTGNITAVYDMIITSREKVMPVDCIVISGNTIFGYTNSEKVDVKYAATHIKSILNQNHFPDVSVKILNNYTAFLARAEGLNSIAAVEKGDTKEMERQIKQVILNISM</sequence>
<organism evidence="2 3">
    <name type="scientific">Faecalicatena contorta</name>
    <dbReference type="NCBI Taxonomy" id="39482"/>
    <lineage>
        <taxon>Bacteria</taxon>
        <taxon>Bacillati</taxon>
        <taxon>Bacillota</taxon>
        <taxon>Clostridia</taxon>
        <taxon>Lachnospirales</taxon>
        <taxon>Lachnospiraceae</taxon>
        <taxon>Faecalicatena</taxon>
    </lineage>
</organism>
<feature type="transmembrane region" description="Helical" evidence="1">
    <location>
        <begin position="45"/>
        <end position="64"/>
    </location>
</feature>
<keyword evidence="1" id="KW-0812">Transmembrane</keyword>
<accession>A0A174FIS1</accession>
<evidence type="ECO:0000313" key="3">
    <source>
        <dbReference type="Proteomes" id="UP000095544"/>
    </source>
</evidence>
<evidence type="ECO:0000256" key="1">
    <source>
        <dbReference type="SAM" id="Phobius"/>
    </source>
</evidence>